<dbReference type="CDD" id="cd19481">
    <property type="entry name" value="RecA-like_protease"/>
    <property type="match status" value="1"/>
</dbReference>
<feature type="domain" description="AAA+ ATPase" evidence="4">
    <location>
        <begin position="116"/>
        <end position="248"/>
    </location>
</feature>
<dbReference type="eggNOG" id="COG0464">
    <property type="taxonomic scope" value="Bacteria"/>
</dbReference>
<name>A0A0R1EVY0_LACZE</name>
<gene>
    <name evidence="5" type="ORF">FD51_GL001002</name>
</gene>
<evidence type="ECO:0000256" key="1">
    <source>
        <dbReference type="ARBA" id="ARBA00006914"/>
    </source>
</evidence>
<dbReference type="InterPro" id="IPR027417">
    <property type="entry name" value="P-loop_NTPase"/>
</dbReference>
<dbReference type="SMART" id="SM00382">
    <property type="entry name" value="AAA"/>
    <property type="match status" value="1"/>
</dbReference>
<dbReference type="RefSeq" id="WP_010492639.1">
    <property type="nucleotide sequence ID" value="NZ_AZCT01000015.1"/>
</dbReference>
<keyword evidence="2" id="KW-0547">Nucleotide-binding</keyword>
<dbReference type="InterPro" id="IPR003593">
    <property type="entry name" value="AAA+_ATPase"/>
</dbReference>
<dbReference type="EMBL" id="AZCT01000015">
    <property type="protein sequence ID" value="KRK11713.1"/>
    <property type="molecule type" value="Genomic_DNA"/>
</dbReference>
<dbReference type="InterPro" id="IPR050221">
    <property type="entry name" value="26S_Proteasome_ATPase"/>
</dbReference>
<evidence type="ECO:0000313" key="5">
    <source>
        <dbReference type="EMBL" id="KRK11713.1"/>
    </source>
</evidence>
<keyword evidence="3" id="KW-0067">ATP-binding</keyword>
<dbReference type="PANTHER" id="PTHR23073">
    <property type="entry name" value="26S PROTEASOME REGULATORY SUBUNIT"/>
    <property type="match status" value="1"/>
</dbReference>
<accession>A0A0R1EVY0</accession>
<reference evidence="5 6" key="1">
    <citation type="journal article" date="2015" name="Genome Announc.">
        <title>Expanding the biotechnology potential of lactobacilli through comparative genomics of 213 strains and associated genera.</title>
        <authorList>
            <person name="Sun Z."/>
            <person name="Harris H.M."/>
            <person name="McCann A."/>
            <person name="Guo C."/>
            <person name="Argimon S."/>
            <person name="Zhang W."/>
            <person name="Yang X."/>
            <person name="Jeffery I.B."/>
            <person name="Cooney J.C."/>
            <person name="Kagawa T.F."/>
            <person name="Liu W."/>
            <person name="Song Y."/>
            <person name="Salvetti E."/>
            <person name="Wrobel A."/>
            <person name="Rasinkangas P."/>
            <person name="Parkhill J."/>
            <person name="Rea M.C."/>
            <person name="O'Sullivan O."/>
            <person name="Ritari J."/>
            <person name="Douillard F.P."/>
            <person name="Paul Ross R."/>
            <person name="Yang R."/>
            <person name="Briner A.E."/>
            <person name="Felis G.E."/>
            <person name="de Vos W.M."/>
            <person name="Barrangou R."/>
            <person name="Klaenhammer T.R."/>
            <person name="Caufield P.W."/>
            <person name="Cui Y."/>
            <person name="Zhang H."/>
            <person name="O'Toole P.W."/>
        </authorList>
    </citation>
    <scope>NUCLEOTIDE SEQUENCE [LARGE SCALE GENOMIC DNA]</scope>
    <source>
        <strain evidence="5 6">DSM 20178</strain>
    </source>
</reference>
<dbReference type="GO" id="GO:0005524">
    <property type="term" value="F:ATP binding"/>
    <property type="evidence" value="ECO:0007669"/>
    <property type="project" value="UniProtKB-KW"/>
</dbReference>
<dbReference type="PATRIC" id="fig|1423816.3.peg.1037"/>
<dbReference type="GO" id="GO:0016887">
    <property type="term" value="F:ATP hydrolysis activity"/>
    <property type="evidence" value="ECO:0007669"/>
    <property type="project" value="InterPro"/>
</dbReference>
<protein>
    <recommendedName>
        <fullName evidence="4">AAA+ ATPase domain-containing protein</fullName>
    </recommendedName>
</protein>
<evidence type="ECO:0000256" key="2">
    <source>
        <dbReference type="ARBA" id="ARBA00022741"/>
    </source>
</evidence>
<evidence type="ECO:0000256" key="3">
    <source>
        <dbReference type="ARBA" id="ARBA00022840"/>
    </source>
</evidence>
<dbReference type="Proteomes" id="UP000051984">
    <property type="component" value="Unassembled WGS sequence"/>
</dbReference>
<dbReference type="Pfam" id="PF00004">
    <property type="entry name" value="AAA"/>
    <property type="match status" value="1"/>
</dbReference>
<organism evidence="5 6">
    <name type="scientific">Lacticaseibacillus zeae DSM 20178 = KCTC 3804</name>
    <dbReference type="NCBI Taxonomy" id="1423816"/>
    <lineage>
        <taxon>Bacteria</taxon>
        <taxon>Bacillati</taxon>
        <taxon>Bacillota</taxon>
        <taxon>Bacilli</taxon>
        <taxon>Lactobacillales</taxon>
        <taxon>Lactobacillaceae</taxon>
        <taxon>Lacticaseibacillus</taxon>
    </lineage>
</organism>
<dbReference type="Gene3D" id="3.40.50.300">
    <property type="entry name" value="P-loop containing nucleotide triphosphate hydrolases"/>
    <property type="match status" value="1"/>
</dbReference>
<evidence type="ECO:0000313" key="6">
    <source>
        <dbReference type="Proteomes" id="UP000051984"/>
    </source>
</evidence>
<comment type="caution">
    <text evidence="5">The sequence shown here is derived from an EMBL/GenBank/DDBJ whole genome shotgun (WGS) entry which is preliminary data.</text>
</comment>
<proteinExistence type="inferred from homology"/>
<dbReference type="AlphaFoldDB" id="A0A0R1EVY0"/>
<sequence length="357" mass="40497">MANAVYNRIPDLVKSFITQDNNGFELATVSLIRLLNQKDPKVSSELKQMLTDYRAGKKDIQEARSLSSVENALLMLTNSRKGINDLIVSNQIRENIVEIIQSYDRVDELRRVGLDPISKVLISGPSGTGKSTAAEVIASELKLPLYRVNTAQLLSSYLGDTSKNIDAIIQFVRTNRVVLLIDEFDSIGVGRDENNDIGEMRRIVNTLLQTLDAWENRGILIATTNRIDDIDDALLRRFDFDIRFKLPDKLQRFEIWQRYIGKYVDTEKLKKIALIVDQTSPAEIEIISHRALRQAILKHDNVSSMLVRYLGTFLRKSGMSKAIVVRNLKDIDKTLTLQQIARLVDSSTSSVSRYLKE</sequence>
<evidence type="ECO:0000259" key="4">
    <source>
        <dbReference type="SMART" id="SM00382"/>
    </source>
</evidence>
<dbReference type="SUPFAM" id="SSF52540">
    <property type="entry name" value="P-loop containing nucleoside triphosphate hydrolases"/>
    <property type="match status" value="1"/>
</dbReference>
<comment type="similarity">
    <text evidence="1">Belongs to the AAA ATPase family.</text>
</comment>
<dbReference type="InterPro" id="IPR003959">
    <property type="entry name" value="ATPase_AAA_core"/>
</dbReference>